<reference evidence="5 6" key="1">
    <citation type="submission" date="2024-08" db="EMBL/GenBank/DDBJ databases">
        <authorList>
            <person name="Cucini C."/>
            <person name="Frati F."/>
        </authorList>
    </citation>
    <scope>NUCLEOTIDE SEQUENCE [LARGE SCALE GENOMIC DNA]</scope>
</reference>
<organism evidence="5 6">
    <name type="scientific">Orchesella dallaii</name>
    <dbReference type="NCBI Taxonomy" id="48710"/>
    <lineage>
        <taxon>Eukaryota</taxon>
        <taxon>Metazoa</taxon>
        <taxon>Ecdysozoa</taxon>
        <taxon>Arthropoda</taxon>
        <taxon>Hexapoda</taxon>
        <taxon>Collembola</taxon>
        <taxon>Entomobryomorpha</taxon>
        <taxon>Entomobryoidea</taxon>
        <taxon>Orchesellidae</taxon>
        <taxon>Orchesellinae</taxon>
        <taxon>Orchesella</taxon>
    </lineage>
</organism>
<evidence type="ECO:0000256" key="3">
    <source>
        <dbReference type="ARBA" id="ARBA00049366"/>
    </source>
</evidence>
<gene>
    <name evidence="5" type="ORF">ODALV1_LOCUS27736</name>
</gene>
<dbReference type="EMBL" id="CAXLJM020000124">
    <property type="protein sequence ID" value="CAL8139216.1"/>
    <property type="molecule type" value="Genomic_DNA"/>
</dbReference>
<name>A0ABP1RZ89_9HEXA</name>
<comment type="caution">
    <text evidence="5">The sequence shown here is derived from an EMBL/GenBank/DDBJ whole genome shotgun (WGS) entry which is preliminary data.</text>
</comment>
<dbReference type="PANTHER" id="PTHR10188:SF43">
    <property type="entry name" value="ASPARAGINASE (EUROFUNG)"/>
    <property type="match status" value="1"/>
</dbReference>
<keyword evidence="4" id="KW-0732">Signal</keyword>
<dbReference type="Proteomes" id="UP001642540">
    <property type="component" value="Unassembled WGS sequence"/>
</dbReference>
<dbReference type="Gene3D" id="3.60.20.30">
    <property type="entry name" value="(Glycosyl)asparaginase"/>
    <property type="match status" value="1"/>
</dbReference>
<proteinExistence type="inferred from homology"/>
<comment type="catalytic activity">
    <reaction evidence="3">
        <text>L-asparagine + H2O = L-aspartate + NH4(+)</text>
        <dbReference type="Rhea" id="RHEA:21016"/>
        <dbReference type="ChEBI" id="CHEBI:15377"/>
        <dbReference type="ChEBI" id="CHEBI:28938"/>
        <dbReference type="ChEBI" id="CHEBI:29991"/>
        <dbReference type="ChEBI" id="CHEBI:58048"/>
        <dbReference type="EC" id="3.5.1.1"/>
    </reaction>
</comment>
<comment type="catalytic activity">
    <reaction evidence="1">
        <text>Cleavage of a beta-linked Asp residue from the N-terminus of a polypeptide.</text>
        <dbReference type="EC" id="3.4.19.5"/>
    </reaction>
</comment>
<evidence type="ECO:0000313" key="6">
    <source>
        <dbReference type="Proteomes" id="UP001642540"/>
    </source>
</evidence>
<dbReference type="SUPFAM" id="SSF56235">
    <property type="entry name" value="N-terminal nucleophile aminohydrolases (Ntn hydrolases)"/>
    <property type="match status" value="1"/>
</dbReference>
<dbReference type="CDD" id="cd04702">
    <property type="entry name" value="ASRGL1_like"/>
    <property type="match status" value="1"/>
</dbReference>
<dbReference type="InterPro" id="IPR033844">
    <property type="entry name" value="ASRGL1_meta"/>
</dbReference>
<evidence type="ECO:0000256" key="2">
    <source>
        <dbReference type="ARBA" id="ARBA00010872"/>
    </source>
</evidence>
<evidence type="ECO:0000256" key="1">
    <source>
        <dbReference type="ARBA" id="ARBA00000306"/>
    </source>
</evidence>
<accession>A0ABP1RZ89</accession>
<protein>
    <recommendedName>
        <fullName evidence="7">Isoaspartyl peptidase/L-asparaginase</fullName>
    </recommendedName>
</protein>
<feature type="chain" id="PRO_5045629519" description="Isoaspartyl peptidase/L-asparaginase" evidence="4">
    <location>
        <begin position="19"/>
        <end position="331"/>
    </location>
</feature>
<dbReference type="InterPro" id="IPR000246">
    <property type="entry name" value="Peptidase_T2"/>
</dbReference>
<sequence length="331" mass="34325">MNKLVFLSILLLIGTVRAADPILIIHGGAGTITSEHAAHKRIGMVASIRAGFQVLLDTDNPMDAVEAAIHVLESSPAFNAGYGSVLTENGEIEMDAIVINGTDLTAGAVGAMKHVLHPISVARFVMNSTEHVFLVGEFAEKFAESRGIPLVPTSELIANSTGGKMGVKSHLGRKIRSSYDDVGTVGAVAINSKGNIVAGTSTGGLTGKMEGRVGDAPLVGSGTLADDDVAGISATGDGEAFIRWRVASRVASLIEQGVNASEAILTVLNGMTNKIPGTSGGCIAITKDGEIGFQWNSEHLAWAYVKGSNMTIHYGVEKGEDQTTPFTVVAS</sequence>
<evidence type="ECO:0008006" key="7">
    <source>
        <dbReference type="Google" id="ProtNLM"/>
    </source>
</evidence>
<dbReference type="PANTHER" id="PTHR10188">
    <property type="entry name" value="L-ASPARAGINASE"/>
    <property type="match status" value="1"/>
</dbReference>
<feature type="signal peptide" evidence="4">
    <location>
        <begin position="1"/>
        <end position="18"/>
    </location>
</feature>
<evidence type="ECO:0000313" key="5">
    <source>
        <dbReference type="EMBL" id="CAL8139216.1"/>
    </source>
</evidence>
<dbReference type="InterPro" id="IPR029055">
    <property type="entry name" value="Ntn_hydrolases_N"/>
</dbReference>
<comment type="similarity">
    <text evidence="2">Belongs to the Ntn-hydrolase family.</text>
</comment>
<evidence type="ECO:0000256" key="4">
    <source>
        <dbReference type="SAM" id="SignalP"/>
    </source>
</evidence>
<dbReference type="Pfam" id="PF01112">
    <property type="entry name" value="Asparaginase_2"/>
    <property type="match status" value="1"/>
</dbReference>
<keyword evidence="6" id="KW-1185">Reference proteome</keyword>